<protein>
    <submittedName>
        <fullName evidence="2">Uncharacterized protein</fullName>
    </submittedName>
</protein>
<gene>
    <name evidence="2" type="ORF">GLX25_06775</name>
</gene>
<dbReference type="AlphaFoldDB" id="A0A7C9HYD4"/>
<proteinExistence type="predicted"/>
<sequence>MRMRTAAVDRTAPLVRALLLGTGLAAAWIVVSLVASPSSASADDRPNGLLGTVGSVVGVVDGTVDGVVEQVVDPVLEPVAATVDTVTNTVTDAAPAPPAPVAPVVEQAAEPVETLVPAVGGAVDTVDDTVAEVAAEAGSLVSDIAGDAPVGTITAPVVGTLDGVVGSLPVVGSLLGDDALGGVLGPVVGAVDDTLDVVIGDLGPLPDDGLVPSLPLPGDPESPIAVVPPIGTGDPTGADAASVRPEDDLGPRATVDGGAAEPSLVTSAAATDLGPPGDPPGTLAPANAPRGAEAPLGSGAPASGSSASGSGSGTASGSDAGLGSIELDALASLVLSAVDDALPSSPVYETDTTPD</sequence>
<evidence type="ECO:0000313" key="2">
    <source>
        <dbReference type="EMBL" id="MUN06820.1"/>
    </source>
</evidence>
<evidence type="ECO:0000313" key="3">
    <source>
        <dbReference type="Proteomes" id="UP000480122"/>
    </source>
</evidence>
<name>A0A7C9HYD4_9MICO</name>
<dbReference type="RefSeq" id="WP_155841557.1">
    <property type="nucleotide sequence ID" value="NZ_BAAAIA010000004.1"/>
</dbReference>
<dbReference type="Proteomes" id="UP000480122">
    <property type="component" value="Unassembled WGS sequence"/>
</dbReference>
<dbReference type="OrthoDB" id="5008048at2"/>
<feature type="compositionally biased region" description="Low complexity" evidence="1">
    <location>
        <begin position="268"/>
        <end position="322"/>
    </location>
</feature>
<feature type="region of interest" description="Disordered" evidence="1">
    <location>
        <begin position="217"/>
        <end position="322"/>
    </location>
</feature>
<accession>A0A7C9HYD4</accession>
<evidence type="ECO:0000256" key="1">
    <source>
        <dbReference type="SAM" id="MobiDB-lite"/>
    </source>
</evidence>
<keyword evidence="3" id="KW-1185">Reference proteome</keyword>
<comment type="caution">
    <text evidence="2">The sequence shown here is derived from an EMBL/GenBank/DDBJ whole genome shotgun (WGS) entry which is preliminary data.</text>
</comment>
<dbReference type="EMBL" id="WODA01000010">
    <property type="protein sequence ID" value="MUN06820.1"/>
    <property type="molecule type" value="Genomic_DNA"/>
</dbReference>
<organism evidence="2 3">
    <name type="scientific">Agromyces luteolus</name>
    <dbReference type="NCBI Taxonomy" id="88373"/>
    <lineage>
        <taxon>Bacteria</taxon>
        <taxon>Bacillati</taxon>
        <taxon>Actinomycetota</taxon>
        <taxon>Actinomycetes</taxon>
        <taxon>Micrococcales</taxon>
        <taxon>Microbacteriaceae</taxon>
        <taxon>Agromyces</taxon>
    </lineage>
</organism>
<reference evidence="2 3" key="1">
    <citation type="submission" date="2019-11" db="EMBL/GenBank/DDBJ databases">
        <title>Agromyces kandeliae sp. nov., isolated from mangrove soil.</title>
        <authorList>
            <person name="Wang R."/>
        </authorList>
    </citation>
    <scope>NUCLEOTIDE SEQUENCE [LARGE SCALE GENOMIC DNA]</scope>
    <source>
        <strain evidence="2 3">JCM 11431</strain>
    </source>
</reference>